<dbReference type="VEuPathDB" id="FungiDB:SI65_08491"/>
<feature type="compositionally biased region" description="Polar residues" evidence="1">
    <location>
        <begin position="1"/>
        <end position="12"/>
    </location>
</feature>
<dbReference type="EMBL" id="JXNT01000013">
    <property type="protein sequence ID" value="ODM16057.1"/>
    <property type="molecule type" value="Genomic_DNA"/>
</dbReference>
<accession>A0A1E3B534</accession>
<dbReference type="STRING" id="573508.A0A1E3B534"/>
<sequence length="545" mass="60962">MDSIVNDNSNGNGEEGPVDARSGMLRLQTELTDKIEPQDTQDLSHLCLTLENGHVQAGTLREEIEQRYGPIGLEVLAAAENPSQHYFSQKGFVITYRPEYIECLYGSMTTANLVTLKAALSWLVMHRRTPVANQISISWGAWEKDVFVLLPLVPVDWPQSCWWKMLDSGIVTSLIELDYYDDCSNDDDHDDVDISEIYDHLRALIPQRPLLKTTPDVMSLLAGVTRPVQVGQGYILCGPYSAMIPITRQDDGSILWHYERKEAQGPELRVDDLESLKSEWYQTFDLDFLINASAHIGWSREAKRAWLVPEACLLLYMVSLYSREFDGGKNGPVAAPSPNSENARRILTENKDNLVSGVTVKGLVTYFAASLSQLVSQPSSGNRIKGYQLMDIVTDARTKLDVHTIKLQTRASWTALLDRIPCLIGVNMGDIITGSRSKAINSPCNHLPTGRNYLAATINFINGISQWQDQEHLQISSFRLLPGGVWFASAEIFATCDHDGKSDEGCWQSPSFVQYIVRYAKSRSLATPTQEIPENGVIVFGLRRF</sequence>
<keyword evidence="3" id="KW-1185">Reference proteome</keyword>
<dbReference type="Proteomes" id="UP000094569">
    <property type="component" value="Unassembled WGS sequence"/>
</dbReference>
<dbReference type="OrthoDB" id="1577640at2759"/>
<comment type="caution">
    <text evidence="2">The sequence shown here is derived from an EMBL/GenBank/DDBJ whole genome shotgun (WGS) entry which is preliminary data.</text>
</comment>
<organism evidence="2 3">
    <name type="scientific">Aspergillus cristatus</name>
    <name type="common">Chinese Fuzhuan brick tea-fermentation fungus</name>
    <name type="synonym">Eurotium cristatum</name>
    <dbReference type="NCBI Taxonomy" id="573508"/>
    <lineage>
        <taxon>Eukaryota</taxon>
        <taxon>Fungi</taxon>
        <taxon>Dikarya</taxon>
        <taxon>Ascomycota</taxon>
        <taxon>Pezizomycotina</taxon>
        <taxon>Eurotiomycetes</taxon>
        <taxon>Eurotiomycetidae</taxon>
        <taxon>Eurotiales</taxon>
        <taxon>Aspergillaceae</taxon>
        <taxon>Aspergillus</taxon>
        <taxon>Aspergillus subgen. Aspergillus</taxon>
    </lineage>
</organism>
<dbReference type="AlphaFoldDB" id="A0A1E3B534"/>
<reference evidence="2 3" key="1">
    <citation type="journal article" date="2016" name="BMC Genomics">
        <title>Comparative genomic and transcriptomic analyses of the Fuzhuan brick tea-fermentation fungus Aspergillus cristatus.</title>
        <authorList>
            <person name="Ge Y."/>
            <person name="Wang Y."/>
            <person name="Liu Y."/>
            <person name="Tan Y."/>
            <person name="Ren X."/>
            <person name="Zhang X."/>
            <person name="Hyde K.D."/>
            <person name="Liu Y."/>
            <person name="Liu Z."/>
        </authorList>
    </citation>
    <scope>NUCLEOTIDE SEQUENCE [LARGE SCALE GENOMIC DNA]</scope>
    <source>
        <strain evidence="2 3">GZAAS20.1005</strain>
    </source>
</reference>
<protein>
    <submittedName>
        <fullName evidence="2">Uncharacterized protein</fullName>
    </submittedName>
</protein>
<evidence type="ECO:0000256" key="1">
    <source>
        <dbReference type="SAM" id="MobiDB-lite"/>
    </source>
</evidence>
<evidence type="ECO:0000313" key="2">
    <source>
        <dbReference type="EMBL" id="ODM16057.1"/>
    </source>
</evidence>
<proteinExistence type="predicted"/>
<evidence type="ECO:0000313" key="3">
    <source>
        <dbReference type="Proteomes" id="UP000094569"/>
    </source>
</evidence>
<name>A0A1E3B534_ASPCR</name>
<feature type="region of interest" description="Disordered" evidence="1">
    <location>
        <begin position="1"/>
        <end position="20"/>
    </location>
</feature>
<gene>
    <name evidence="2" type="ORF">SI65_08491</name>
</gene>